<dbReference type="Proteomes" id="UP001190700">
    <property type="component" value="Unassembled WGS sequence"/>
</dbReference>
<proteinExistence type="predicted"/>
<evidence type="ECO:0000313" key="3">
    <source>
        <dbReference type="EMBL" id="KAK3264937.1"/>
    </source>
</evidence>
<comment type="caution">
    <text evidence="3">The sequence shown here is derived from an EMBL/GenBank/DDBJ whole genome shotgun (WGS) entry which is preliminary data.</text>
</comment>
<keyword evidence="4" id="KW-1185">Reference proteome</keyword>
<feature type="coiled-coil region" evidence="1">
    <location>
        <begin position="477"/>
        <end position="511"/>
    </location>
</feature>
<keyword evidence="1" id="KW-0175">Coiled coil</keyword>
<feature type="compositionally biased region" description="Low complexity" evidence="2">
    <location>
        <begin position="602"/>
        <end position="611"/>
    </location>
</feature>
<accession>A0AAE0FRW0</accession>
<evidence type="ECO:0000313" key="4">
    <source>
        <dbReference type="Proteomes" id="UP001190700"/>
    </source>
</evidence>
<dbReference type="AlphaFoldDB" id="A0AAE0FRW0"/>
<evidence type="ECO:0000256" key="2">
    <source>
        <dbReference type="SAM" id="MobiDB-lite"/>
    </source>
</evidence>
<evidence type="ECO:0000256" key="1">
    <source>
        <dbReference type="SAM" id="Coils"/>
    </source>
</evidence>
<name>A0AAE0FRW0_9CHLO</name>
<feature type="region of interest" description="Disordered" evidence="2">
    <location>
        <begin position="1"/>
        <end position="21"/>
    </location>
</feature>
<dbReference type="EMBL" id="LGRX02014257">
    <property type="protein sequence ID" value="KAK3264937.1"/>
    <property type="molecule type" value="Genomic_DNA"/>
</dbReference>
<feature type="region of interest" description="Disordered" evidence="2">
    <location>
        <begin position="584"/>
        <end position="611"/>
    </location>
</feature>
<feature type="coiled-coil region" evidence="1">
    <location>
        <begin position="88"/>
        <end position="202"/>
    </location>
</feature>
<feature type="coiled-coil region" evidence="1">
    <location>
        <begin position="269"/>
        <end position="296"/>
    </location>
</feature>
<organism evidence="3 4">
    <name type="scientific">Cymbomonas tetramitiformis</name>
    <dbReference type="NCBI Taxonomy" id="36881"/>
    <lineage>
        <taxon>Eukaryota</taxon>
        <taxon>Viridiplantae</taxon>
        <taxon>Chlorophyta</taxon>
        <taxon>Pyramimonadophyceae</taxon>
        <taxon>Pyramimonadales</taxon>
        <taxon>Pyramimonadaceae</taxon>
        <taxon>Cymbomonas</taxon>
    </lineage>
</organism>
<protein>
    <submittedName>
        <fullName evidence="3">Uncharacterized protein</fullName>
    </submittedName>
</protein>
<reference evidence="3 4" key="1">
    <citation type="journal article" date="2015" name="Genome Biol. Evol.">
        <title>Comparative Genomics of a Bacterivorous Green Alga Reveals Evolutionary Causalities and Consequences of Phago-Mixotrophic Mode of Nutrition.</title>
        <authorList>
            <person name="Burns J.A."/>
            <person name="Paasch A."/>
            <person name="Narechania A."/>
            <person name="Kim E."/>
        </authorList>
    </citation>
    <scope>NUCLEOTIDE SEQUENCE [LARGE SCALE GENOMIC DNA]</scope>
    <source>
        <strain evidence="3 4">PLY_AMNH</strain>
    </source>
</reference>
<gene>
    <name evidence="3" type="ORF">CYMTET_26355</name>
</gene>
<feature type="non-terminal residue" evidence="3">
    <location>
        <position position="1"/>
    </location>
</feature>
<sequence length="684" mass="74828">ETLNMEMEGAERAEEAIQQSEKNRHLFQVMEERAVTAEARLTEVLQRLMEKEKEGQDARAAGEASQSCLNDQVRELQEVVAAGKKQAEADVRAEMVVTQEKARALEKEQAEAQQVQAACDRARRELAETQEDARQLGVKLSQSQGARDKAVARSHASEAKNKLLAQEVEEAEGVREKHAREREALEAEVGATRKQLEEACTQARLAEMQALEVRQQEAEGMKAEAAAAQEGLLAEKRSHQAEHREMLHAHAAKVEHLLAEVAAAKEDAVTQVLQTAEAHNVEIMRLQEELERNEAAAGSRVAGLMRDLELKGGEHHSVVATLEASWTASLREVEERALATITEQQARVDELTLMLQRQGGQADMEARRHAIVTDLQNQLEARSHEHLEQEAELTLHHSRVVERLEASLADVESCTAADMRHAEERLGSQLAQVEGDAQKSVDAARAELEVRVAEVQAHSEWTAQRHLAQASDLTSQIARKDEELAAVQGKLRTLQEQKLQAELRAEQLGAECQRLHAAQVTASAAAPLPRELPRELPRRELPAWEPWEPLSKDLFLREPVGMAARELPRDPMEAVLRGQRELGAGAGAGEEDGTPRRPHAEPAAAMPIPSPLPASALGSPFLYASSAALSQRLSSQQLHPAATGGAPPPLGSATLRNLAASGISWGAVHKASSTLQVDAQEDVQ</sequence>